<dbReference type="SMART" id="SM01274">
    <property type="entry name" value="malic"/>
    <property type="match status" value="1"/>
</dbReference>
<dbReference type="Gene3D" id="3.40.50.10380">
    <property type="entry name" value="Malic enzyme, N-terminal domain"/>
    <property type="match status" value="2"/>
</dbReference>
<dbReference type="CDD" id="cd05312">
    <property type="entry name" value="NAD_bind_1_malic_enz"/>
    <property type="match status" value="1"/>
</dbReference>
<dbReference type="PROSITE" id="PS00331">
    <property type="entry name" value="MALIC_ENZYMES"/>
    <property type="match status" value="1"/>
</dbReference>
<dbReference type="GO" id="GO:0004471">
    <property type="term" value="F:malate dehydrogenase (decarboxylating) (NAD+) activity"/>
    <property type="evidence" value="ECO:0007669"/>
    <property type="project" value="TreeGrafter"/>
</dbReference>
<keyword evidence="3 6" id="KW-0479">Metal-binding</keyword>
<dbReference type="SUPFAM" id="SSF53223">
    <property type="entry name" value="Aminoacid dehydrogenase-like, N-terminal domain"/>
    <property type="match status" value="1"/>
</dbReference>
<evidence type="ECO:0000256" key="3">
    <source>
        <dbReference type="ARBA" id="ARBA00022723"/>
    </source>
</evidence>
<comment type="cofactor">
    <cofactor evidence="1">
        <name>Mn(2+)</name>
        <dbReference type="ChEBI" id="CHEBI:29035"/>
    </cofactor>
</comment>
<comment type="similarity">
    <text evidence="2 7">Belongs to the malic enzymes family.</text>
</comment>
<dbReference type="Pfam" id="PF00390">
    <property type="entry name" value="malic"/>
    <property type="match status" value="2"/>
</dbReference>
<protein>
    <recommendedName>
        <fullName evidence="7">Malic enzyme</fullName>
    </recommendedName>
</protein>
<evidence type="ECO:0000313" key="11">
    <source>
        <dbReference type="Proteomes" id="UP000075230"/>
    </source>
</evidence>
<dbReference type="GO" id="GO:0006108">
    <property type="term" value="P:malate metabolic process"/>
    <property type="evidence" value="ECO:0007669"/>
    <property type="project" value="TreeGrafter"/>
</dbReference>
<accession>A0A146EZL3</accession>
<dbReference type="InterPro" id="IPR036291">
    <property type="entry name" value="NAD(P)-bd_dom_sf"/>
</dbReference>
<evidence type="ECO:0000256" key="6">
    <source>
        <dbReference type="PIRSR" id="PIRSR000106-3"/>
    </source>
</evidence>
<keyword evidence="7" id="KW-0560">Oxidoreductase</keyword>
<dbReference type="AlphaFoldDB" id="A0A146EZL3"/>
<dbReference type="InterPro" id="IPR037062">
    <property type="entry name" value="Malic_N_dom_sf"/>
</dbReference>
<dbReference type="InterPro" id="IPR015884">
    <property type="entry name" value="Malic_enzyme_CS"/>
</dbReference>
<evidence type="ECO:0000256" key="5">
    <source>
        <dbReference type="PIRSR" id="PIRSR000106-2"/>
    </source>
</evidence>
<dbReference type="PIRSF" id="PIRSF000106">
    <property type="entry name" value="ME"/>
    <property type="match status" value="1"/>
</dbReference>
<dbReference type="SUPFAM" id="SSF51735">
    <property type="entry name" value="NAD(P)-binding Rossmann-fold domains"/>
    <property type="match status" value="1"/>
</dbReference>
<dbReference type="Proteomes" id="UP000075230">
    <property type="component" value="Unassembled WGS sequence"/>
</dbReference>
<proteinExistence type="inferred from homology"/>
<comment type="caution">
    <text evidence="10">The sequence shown here is derived from an EMBL/GenBank/DDBJ whole genome shotgun (WGS) entry which is preliminary data.</text>
</comment>
<organism evidence="10 11">
    <name type="scientific">Aspergillus kawachii</name>
    <name type="common">White koji mold</name>
    <name type="synonym">Aspergillus awamori var. kawachi</name>
    <dbReference type="NCBI Taxonomy" id="1069201"/>
    <lineage>
        <taxon>Eukaryota</taxon>
        <taxon>Fungi</taxon>
        <taxon>Dikarya</taxon>
        <taxon>Ascomycota</taxon>
        <taxon>Pezizomycotina</taxon>
        <taxon>Eurotiomycetes</taxon>
        <taxon>Eurotiomycetidae</taxon>
        <taxon>Eurotiales</taxon>
        <taxon>Aspergillaceae</taxon>
        <taxon>Aspergillus</taxon>
        <taxon>Aspergillus subgen. Circumdati</taxon>
    </lineage>
</organism>
<dbReference type="GO" id="GO:0051287">
    <property type="term" value="F:NAD binding"/>
    <property type="evidence" value="ECO:0007669"/>
    <property type="project" value="InterPro"/>
</dbReference>
<feature type="binding site" evidence="6">
    <location>
        <position position="236"/>
    </location>
    <ligand>
        <name>a divalent metal cation</name>
        <dbReference type="ChEBI" id="CHEBI:60240"/>
    </ligand>
</feature>
<reference evidence="10 11" key="1">
    <citation type="journal article" date="2016" name="DNA Res.">
        <title>Genome sequence of Aspergillus luchuensis NBRC 4314.</title>
        <authorList>
            <person name="Yamada O."/>
            <person name="Machida M."/>
            <person name="Hosoyama A."/>
            <person name="Goto M."/>
            <person name="Takahashi T."/>
            <person name="Futagami T."/>
            <person name="Yamagata Y."/>
            <person name="Takeuchi M."/>
            <person name="Kobayashi T."/>
            <person name="Koike H."/>
            <person name="Abe K."/>
            <person name="Asai K."/>
            <person name="Arita M."/>
            <person name="Fujita N."/>
            <person name="Fukuda K."/>
            <person name="Higa K."/>
            <person name="Horikawa H."/>
            <person name="Ishikawa T."/>
            <person name="Jinno K."/>
            <person name="Kato Y."/>
            <person name="Kirimura K."/>
            <person name="Mizutani O."/>
            <person name="Nakasone K."/>
            <person name="Sano M."/>
            <person name="Shiraishi Y."/>
            <person name="Tsukahara M."/>
            <person name="Gomi K."/>
        </authorList>
    </citation>
    <scope>NUCLEOTIDE SEQUENCE [LARGE SCALE GENOMIC DNA]</scope>
    <source>
        <strain evidence="10 11">RIB 2604</strain>
    </source>
</reference>
<dbReference type="GO" id="GO:0005829">
    <property type="term" value="C:cytosol"/>
    <property type="evidence" value="ECO:0007669"/>
    <property type="project" value="TreeGrafter"/>
</dbReference>
<evidence type="ECO:0000256" key="1">
    <source>
        <dbReference type="ARBA" id="ARBA00001936"/>
    </source>
</evidence>
<keyword evidence="4" id="KW-0520">NAD</keyword>
<dbReference type="SMART" id="SM00919">
    <property type="entry name" value="Malic_M"/>
    <property type="match status" value="1"/>
</dbReference>
<feature type="binding site" evidence="6">
    <location>
        <position position="212"/>
    </location>
    <ligand>
        <name>a divalent metal cation</name>
        <dbReference type="ChEBI" id="CHEBI:60240"/>
    </ligand>
</feature>
<evidence type="ECO:0000313" key="10">
    <source>
        <dbReference type="EMBL" id="GAT19053.1"/>
    </source>
</evidence>
<feature type="binding site" evidence="5">
    <location>
        <position position="382"/>
    </location>
    <ligand>
        <name>(S)-malate</name>
        <dbReference type="ChEBI" id="CHEBI:15589"/>
    </ligand>
</feature>
<dbReference type="InterPro" id="IPR012302">
    <property type="entry name" value="Malic_NAD-bd"/>
</dbReference>
<dbReference type="EMBL" id="BCWF01000003">
    <property type="protein sequence ID" value="GAT19053.1"/>
    <property type="molecule type" value="Genomic_DNA"/>
</dbReference>
<evidence type="ECO:0000256" key="2">
    <source>
        <dbReference type="ARBA" id="ARBA00008785"/>
    </source>
</evidence>
<dbReference type="PANTHER" id="PTHR23406">
    <property type="entry name" value="MALIC ENZYME-RELATED"/>
    <property type="match status" value="1"/>
</dbReference>
<feature type="domain" description="Malic enzyme N-terminal" evidence="9">
    <location>
        <begin position="89"/>
        <end position="227"/>
    </location>
</feature>
<dbReference type="GO" id="GO:0046872">
    <property type="term" value="F:metal ion binding"/>
    <property type="evidence" value="ECO:0007669"/>
    <property type="project" value="UniProtKB-KW"/>
</dbReference>
<gene>
    <name evidence="10" type="ORF">RIB2604_00301510</name>
</gene>
<reference evidence="11" key="2">
    <citation type="submission" date="2016-02" db="EMBL/GenBank/DDBJ databases">
        <title>Genome sequencing of Aspergillus luchuensis NBRC 4314.</title>
        <authorList>
            <person name="Yamada O."/>
        </authorList>
    </citation>
    <scope>NUCLEOTIDE SEQUENCE [LARGE SCALE GENOMIC DNA]</scope>
    <source>
        <strain evidence="11">RIB 2604</strain>
    </source>
</reference>
<evidence type="ECO:0000256" key="4">
    <source>
        <dbReference type="ARBA" id="ARBA00023027"/>
    </source>
</evidence>
<dbReference type="NCBIfam" id="NF010052">
    <property type="entry name" value="PRK13529.1"/>
    <property type="match status" value="1"/>
</dbReference>
<dbReference type="InterPro" id="IPR046346">
    <property type="entry name" value="Aminoacid_DH-like_N_sf"/>
</dbReference>
<feature type="binding site" evidence="6">
    <location>
        <position position="213"/>
    </location>
    <ligand>
        <name>a divalent metal cation</name>
        <dbReference type="ChEBI" id="CHEBI:60240"/>
    </ligand>
</feature>
<feature type="domain" description="Malic enzyme NAD-binding" evidence="8">
    <location>
        <begin position="237"/>
        <end position="519"/>
    </location>
</feature>
<feature type="binding site" evidence="5">
    <location>
        <position position="450"/>
    </location>
    <ligand>
        <name>(S)-malate</name>
        <dbReference type="ChEBI" id="CHEBI:15589"/>
    </ligand>
</feature>
<dbReference type="InterPro" id="IPR001891">
    <property type="entry name" value="Malic_OxRdtase"/>
</dbReference>
<dbReference type="VEuPathDB" id="FungiDB:ASPFODRAFT_51802"/>
<dbReference type="GO" id="GO:0005739">
    <property type="term" value="C:mitochondrion"/>
    <property type="evidence" value="ECO:0007669"/>
    <property type="project" value="TreeGrafter"/>
</dbReference>
<dbReference type="InterPro" id="IPR012301">
    <property type="entry name" value="Malic_N_dom"/>
</dbReference>
<name>A0A146EZL3_ASPKA</name>
<evidence type="ECO:0000256" key="7">
    <source>
        <dbReference type="RuleBase" id="RU003426"/>
    </source>
</evidence>
<sequence length="565" mass="63369">MPVEQSIALVFIDNELAFHFRRVSGRDALQSCQFNKGSAFTEEERRTFKLHGLLPPNIQTLEEQVQRAYEQYSSRDNDLAKNTFMASMKAQNEVLYYKLIDTHLKEMLSIIYTPTEGDAIQNYSRLFRKPEGCFLNIRDQDRIDECLSNFSRGEEVDYIVVSDGEENESLLKDELYLGLRQSRVRGEEYDQFVEKFVETARKWFPRAYIHFEDFGLHNAKRILDKFKSRIPCFNDDIQGTGCVTLAALLSGFHVGGIKLEDARVVVFGSGSAGTGIAEQLADTIATETHKSKEEASKQIWCLDKPGLLVKSLGDQLTPAQVPFARDDKEWPDANSRDLLSVVKKVKPHALIGTSTKPNSFTEEVIREMAKHVDKPIVFPLSNPTRLHEAQPEDINRWTDGRALIATGSPFPPVDRNGGKYEIGMCISHCIAKIGSSQLMPCSLDGAAECNNSTCFPGIGLGAVLSRTRTLSNKMLVGAVKALAARSPALQDPDGPLLPDVKDVRELSVDIAKAIIKTAVEEGHAQEEGIPANEDELEEWIRAQMWEPVYRPLVKPQQQQQQQQQQ</sequence>
<dbReference type="PANTHER" id="PTHR23406:SF34">
    <property type="entry name" value="NAD-DEPENDENT MALIC ENZYME, MITOCHONDRIAL"/>
    <property type="match status" value="1"/>
</dbReference>
<dbReference type="Gene3D" id="3.40.50.720">
    <property type="entry name" value="NAD(P)-binding Rossmann-like Domain"/>
    <property type="match status" value="1"/>
</dbReference>
<evidence type="ECO:0000259" key="9">
    <source>
        <dbReference type="SMART" id="SM01274"/>
    </source>
</evidence>
<dbReference type="Pfam" id="PF03949">
    <property type="entry name" value="Malic_M"/>
    <property type="match status" value="2"/>
</dbReference>
<comment type="cofactor">
    <cofactor evidence="6">
        <name>Mg(2+)</name>
        <dbReference type="ChEBI" id="CHEBI:18420"/>
    </cofactor>
    <cofactor evidence="6">
        <name>Mn(2+)</name>
        <dbReference type="ChEBI" id="CHEBI:29035"/>
    </cofactor>
    <text evidence="6">Divalent metal cations. Prefers magnesium or manganese.</text>
</comment>
<evidence type="ECO:0000259" key="8">
    <source>
        <dbReference type="SMART" id="SM00919"/>
    </source>
</evidence>